<evidence type="ECO:0000313" key="2">
    <source>
        <dbReference type="EMBL" id="KAF2427160.1"/>
    </source>
</evidence>
<accession>A0A9P4TW67</accession>
<feature type="compositionally biased region" description="Low complexity" evidence="1">
    <location>
        <begin position="180"/>
        <end position="195"/>
    </location>
</feature>
<organism evidence="2 3">
    <name type="scientific">Tothia fuscella</name>
    <dbReference type="NCBI Taxonomy" id="1048955"/>
    <lineage>
        <taxon>Eukaryota</taxon>
        <taxon>Fungi</taxon>
        <taxon>Dikarya</taxon>
        <taxon>Ascomycota</taxon>
        <taxon>Pezizomycotina</taxon>
        <taxon>Dothideomycetes</taxon>
        <taxon>Pleosporomycetidae</taxon>
        <taxon>Venturiales</taxon>
        <taxon>Cylindrosympodiaceae</taxon>
        <taxon>Tothia</taxon>
    </lineage>
</organism>
<dbReference type="Proteomes" id="UP000800235">
    <property type="component" value="Unassembled WGS sequence"/>
</dbReference>
<dbReference type="EMBL" id="MU007062">
    <property type="protein sequence ID" value="KAF2427160.1"/>
    <property type="molecule type" value="Genomic_DNA"/>
</dbReference>
<dbReference type="AlphaFoldDB" id="A0A9P4TW67"/>
<protein>
    <submittedName>
        <fullName evidence="2">Uncharacterized protein</fullName>
    </submittedName>
</protein>
<sequence length="353" mass="40452">MTVQTRQKEQRRFSRSDQNPQQGVQNGNEEQGQHNKQNQQSPSPGPATNNPLTTTREVPQNLYDHPAVRNLRIINEQFQDIHRRISNHGSDARTPTLALAFLQSCKLLEKAFQYDGIILNIDQAREFKAEFELDMMMALEVLRHWEIPLTRLDLEREVREEDDFRGLNEVLARYKRLATSKQQQQMSSSSRSSSPSPSPPLASPEERIAACIKEIESQSDFITSQPKPSPLKERKQPSTENFQGISSTEIAAAAILAECIQIIKIVSKNKDDEYLEQDGRLAELKASVKVHMLVAVREKRKLERAIEVPLREAEDDFLGLRELVERHNRACGELAKGGSELRYSPKKIYRWEK</sequence>
<reference evidence="2" key="1">
    <citation type="journal article" date="2020" name="Stud. Mycol.">
        <title>101 Dothideomycetes genomes: a test case for predicting lifestyles and emergence of pathogens.</title>
        <authorList>
            <person name="Haridas S."/>
            <person name="Albert R."/>
            <person name="Binder M."/>
            <person name="Bloem J."/>
            <person name="Labutti K."/>
            <person name="Salamov A."/>
            <person name="Andreopoulos B."/>
            <person name="Baker S."/>
            <person name="Barry K."/>
            <person name="Bills G."/>
            <person name="Bluhm B."/>
            <person name="Cannon C."/>
            <person name="Castanera R."/>
            <person name="Culley D."/>
            <person name="Daum C."/>
            <person name="Ezra D."/>
            <person name="Gonzalez J."/>
            <person name="Henrissat B."/>
            <person name="Kuo A."/>
            <person name="Liang C."/>
            <person name="Lipzen A."/>
            <person name="Lutzoni F."/>
            <person name="Magnuson J."/>
            <person name="Mondo S."/>
            <person name="Nolan M."/>
            <person name="Ohm R."/>
            <person name="Pangilinan J."/>
            <person name="Park H.-J."/>
            <person name="Ramirez L."/>
            <person name="Alfaro M."/>
            <person name="Sun H."/>
            <person name="Tritt A."/>
            <person name="Yoshinaga Y."/>
            <person name="Zwiers L.-H."/>
            <person name="Turgeon B."/>
            <person name="Goodwin S."/>
            <person name="Spatafora J."/>
            <person name="Crous P."/>
            <person name="Grigoriev I."/>
        </authorList>
    </citation>
    <scope>NUCLEOTIDE SEQUENCE</scope>
    <source>
        <strain evidence="2">CBS 130266</strain>
    </source>
</reference>
<evidence type="ECO:0000256" key="1">
    <source>
        <dbReference type="SAM" id="MobiDB-lite"/>
    </source>
</evidence>
<proteinExistence type="predicted"/>
<comment type="caution">
    <text evidence="2">The sequence shown here is derived from an EMBL/GenBank/DDBJ whole genome shotgun (WGS) entry which is preliminary data.</text>
</comment>
<feature type="compositionally biased region" description="Polar residues" evidence="1">
    <location>
        <begin position="46"/>
        <end position="55"/>
    </location>
</feature>
<keyword evidence="3" id="KW-1185">Reference proteome</keyword>
<feature type="region of interest" description="Disordered" evidence="1">
    <location>
        <begin position="219"/>
        <end position="241"/>
    </location>
</feature>
<feature type="compositionally biased region" description="Low complexity" evidence="1">
    <location>
        <begin position="18"/>
        <end position="40"/>
    </location>
</feature>
<feature type="compositionally biased region" description="Basic and acidic residues" evidence="1">
    <location>
        <begin position="1"/>
        <end position="15"/>
    </location>
</feature>
<gene>
    <name evidence="2" type="ORF">EJ08DRAFT_699786</name>
</gene>
<feature type="region of interest" description="Disordered" evidence="1">
    <location>
        <begin position="1"/>
        <end position="55"/>
    </location>
</feature>
<name>A0A9P4TW67_9PEZI</name>
<feature type="region of interest" description="Disordered" evidence="1">
    <location>
        <begin position="179"/>
        <end position="204"/>
    </location>
</feature>
<evidence type="ECO:0000313" key="3">
    <source>
        <dbReference type="Proteomes" id="UP000800235"/>
    </source>
</evidence>